<protein>
    <submittedName>
        <fullName evidence="2">Uncharacterized protein</fullName>
    </submittedName>
</protein>
<name>A0A4P9ZGK0_9ASCO</name>
<keyword evidence="1" id="KW-0472">Membrane</keyword>
<gene>
    <name evidence="2" type="ORF">METBISCDRAFT_26045</name>
</gene>
<dbReference type="OrthoDB" id="4084571at2759"/>
<reference evidence="3" key="1">
    <citation type="journal article" date="2018" name="Nat. Microbiol.">
        <title>Leveraging single-cell genomics to expand the fungal tree of life.</title>
        <authorList>
            <person name="Ahrendt S.R."/>
            <person name="Quandt C.A."/>
            <person name="Ciobanu D."/>
            <person name="Clum A."/>
            <person name="Salamov A."/>
            <person name="Andreopoulos B."/>
            <person name="Cheng J.F."/>
            <person name="Woyke T."/>
            <person name="Pelin A."/>
            <person name="Henrissat B."/>
            <person name="Reynolds N.K."/>
            <person name="Benny G.L."/>
            <person name="Smith M.E."/>
            <person name="James T.Y."/>
            <person name="Grigoriev I.V."/>
        </authorList>
    </citation>
    <scope>NUCLEOTIDE SEQUENCE [LARGE SCALE GENOMIC DNA]</scope>
    <source>
        <strain evidence="3">Baker2002</strain>
    </source>
</reference>
<dbReference type="Proteomes" id="UP000268321">
    <property type="component" value="Unassembled WGS sequence"/>
</dbReference>
<organism evidence="2 3">
    <name type="scientific">Metschnikowia bicuspidata</name>
    <dbReference type="NCBI Taxonomy" id="27322"/>
    <lineage>
        <taxon>Eukaryota</taxon>
        <taxon>Fungi</taxon>
        <taxon>Dikarya</taxon>
        <taxon>Ascomycota</taxon>
        <taxon>Saccharomycotina</taxon>
        <taxon>Pichiomycetes</taxon>
        <taxon>Metschnikowiaceae</taxon>
        <taxon>Metschnikowia</taxon>
    </lineage>
</organism>
<sequence length="366" mass="41107">MNVPPSPPFSHKVVVSTIAVFAGIYAFLRAGRDFQFIKYTPHLPEEVERRKKERIGLQMRHTDSRTLEYTPEAKERIRKSLEEMKVLEQEESPEKMTDEKVERSKLNKEVTAQTNASLCQVADDGTYQAFLNTARCLNNLLRISAASKLFLQKQPPSRRPRSKPGQPKDFVFVDLSSDLSPVKSGDDDSNSVTSNSDFSAIYDALFNTSAFFSPTAMGRSESLSLEGFFDDDKSFHLFSHKDAAPEADLLGLTLMNLNCNFEAPQSFSLHGLLESPVDGPYFPQISFDQDMSQPAFAPPNIPLAMPCVEDHDLRNFIEKLEQDTGLAQTHNTQWNDMNMFLLSAAGSERSETPMDFDFDAAAFSVF</sequence>
<evidence type="ECO:0000313" key="3">
    <source>
        <dbReference type="Proteomes" id="UP000268321"/>
    </source>
</evidence>
<proteinExistence type="predicted"/>
<evidence type="ECO:0000256" key="1">
    <source>
        <dbReference type="SAM" id="Phobius"/>
    </source>
</evidence>
<keyword evidence="1" id="KW-0812">Transmembrane</keyword>
<dbReference type="AlphaFoldDB" id="A0A4P9ZGK0"/>
<keyword evidence="3" id="KW-1185">Reference proteome</keyword>
<feature type="transmembrane region" description="Helical" evidence="1">
    <location>
        <begin position="12"/>
        <end position="28"/>
    </location>
</feature>
<keyword evidence="1" id="KW-1133">Transmembrane helix</keyword>
<accession>A0A4P9ZGK0</accession>
<evidence type="ECO:0000313" key="2">
    <source>
        <dbReference type="EMBL" id="RKP32095.1"/>
    </source>
</evidence>
<dbReference type="EMBL" id="ML004434">
    <property type="protein sequence ID" value="RKP32095.1"/>
    <property type="molecule type" value="Genomic_DNA"/>
</dbReference>